<comment type="caution">
    <text evidence="8">The sequence shown here is derived from an EMBL/GenBank/DDBJ whole genome shotgun (WGS) entry which is preliminary data.</text>
</comment>
<dbReference type="InterPro" id="IPR000504">
    <property type="entry name" value="RRM_dom"/>
</dbReference>
<proteinExistence type="predicted"/>
<keyword evidence="3" id="KW-0539">Nucleus</keyword>
<keyword evidence="4" id="KW-0687">Ribonucleoprotein</keyword>
<evidence type="ECO:0000256" key="2">
    <source>
        <dbReference type="ARBA" id="ARBA00022884"/>
    </source>
</evidence>
<evidence type="ECO:0000313" key="8">
    <source>
        <dbReference type="EMBL" id="KAL1302886.1"/>
    </source>
</evidence>
<name>A0ABR3PAZ9_9PEZI</name>
<keyword evidence="2 5" id="KW-0694">RNA-binding</keyword>
<dbReference type="PANTHER" id="PTHR13952">
    <property type="entry name" value="U1 SMALL NUCLEAR RIBONUCLEOPROTEIN 70 KD"/>
    <property type="match status" value="1"/>
</dbReference>
<evidence type="ECO:0000256" key="5">
    <source>
        <dbReference type="PROSITE-ProRule" id="PRU00176"/>
    </source>
</evidence>
<accession>A0ABR3PAZ9</accession>
<dbReference type="SUPFAM" id="SSF54928">
    <property type="entry name" value="RNA-binding domain, RBD"/>
    <property type="match status" value="1"/>
</dbReference>
<reference evidence="8 9" key="1">
    <citation type="submission" date="2024-07" db="EMBL/GenBank/DDBJ databases">
        <title>Draft sequence of the Neodothiora populina.</title>
        <authorList>
            <person name="Drown D.D."/>
            <person name="Schuette U.S."/>
            <person name="Buechlein A.B."/>
            <person name="Rusch D.R."/>
            <person name="Winton L.W."/>
            <person name="Adams G.A."/>
        </authorList>
    </citation>
    <scope>NUCLEOTIDE SEQUENCE [LARGE SCALE GENOMIC DNA]</scope>
    <source>
        <strain evidence="8 9">CPC 39397</strain>
    </source>
</reference>
<feature type="region of interest" description="Disordered" evidence="6">
    <location>
        <begin position="277"/>
        <end position="385"/>
    </location>
</feature>
<keyword evidence="9" id="KW-1185">Reference proteome</keyword>
<dbReference type="InterPro" id="IPR012677">
    <property type="entry name" value="Nucleotide-bd_a/b_plait_sf"/>
</dbReference>
<dbReference type="PANTHER" id="PTHR13952:SF5">
    <property type="entry name" value="U1 SMALL NUCLEAR RIBONUCLEOPROTEIN 70 KDA"/>
    <property type="match status" value="1"/>
</dbReference>
<organism evidence="8 9">
    <name type="scientific">Neodothiora populina</name>
    <dbReference type="NCBI Taxonomy" id="2781224"/>
    <lineage>
        <taxon>Eukaryota</taxon>
        <taxon>Fungi</taxon>
        <taxon>Dikarya</taxon>
        <taxon>Ascomycota</taxon>
        <taxon>Pezizomycotina</taxon>
        <taxon>Dothideomycetes</taxon>
        <taxon>Dothideomycetidae</taxon>
        <taxon>Dothideales</taxon>
        <taxon>Dothioraceae</taxon>
        <taxon>Neodothiora</taxon>
    </lineage>
</organism>
<evidence type="ECO:0000259" key="7">
    <source>
        <dbReference type="PROSITE" id="PS50102"/>
    </source>
</evidence>
<dbReference type="SMART" id="SM00360">
    <property type="entry name" value="RRM"/>
    <property type="match status" value="1"/>
</dbReference>
<feature type="compositionally biased region" description="Basic and acidic residues" evidence="6">
    <location>
        <begin position="356"/>
        <end position="370"/>
    </location>
</feature>
<dbReference type="InterPro" id="IPR022023">
    <property type="entry name" value="U1snRNP70_N"/>
</dbReference>
<dbReference type="EMBL" id="JBFMKM010000012">
    <property type="protein sequence ID" value="KAL1302886.1"/>
    <property type="molecule type" value="Genomic_DNA"/>
</dbReference>
<sequence length="385" mass="41781">MTDKLPPQLLQLFAPRPALRYLPPSDHAPEDRRTHKIEGVAQFLQHVKEEAWDDHYQPTESWLQRKDRERLETLEAARYRTAEGYKNDYNPREDPNIKGDPLKTLFVGRLNYNIDKRDLEREFGRYGPIADIRIVGDERSSDPKKQKNKGYAFIVFERDSDMKAAYKDADGLKIKDRRVLVDVERGRTVKEWRPRMYGGGLGGRHYTKAMPTRPITSAPPAGPGSFRPGGGFRGGGGGFRGGRGGGFGDRGGFGGGRGGGGGGGGYGGGRGGIGYQSNGFAPEGAPSGPRGGFGGGRGGVDRGGYGDRSGGGYGGGRPSYGGGDSYGGDRGGGDRGGGGRYNDRPPRDYSSGGGSYRDRDREFDSRKRPYEGSGGYDDSRKQRRY</sequence>
<evidence type="ECO:0000256" key="1">
    <source>
        <dbReference type="ARBA" id="ARBA00004123"/>
    </source>
</evidence>
<dbReference type="InterPro" id="IPR051183">
    <property type="entry name" value="U1_U11-U12_snRNP_70-35kDa"/>
</dbReference>
<feature type="region of interest" description="Disordered" evidence="6">
    <location>
        <begin position="229"/>
        <end position="256"/>
    </location>
</feature>
<gene>
    <name evidence="8" type="ORF">AAFC00_003213</name>
</gene>
<comment type="subcellular location">
    <subcellularLocation>
        <location evidence="1">Nucleus</location>
    </subcellularLocation>
</comment>
<protein>
    <recommendedName>
        <fullName evidence="7">RRM domain-containing protein</fullName>
    </recommendedName>
</protein>
<dbReference type="Gene3D" id="3.30.70.330">
    <property type="match status" value="1"/>
</dbReference>
<dbReference type="Pfam" id="PF12220">
    <property type="entry name" value="U1snRNP70_N"/>
    <property type="match status" value="1"/>
</dbReference>
<feature type="domain" description="RRM" evidence="7">
    <location>
        <begin position="103"/>
        <end position="186"/>
    </location>
</feature>
<dbReference type="Proteomes" id="UP001562354">
    <property type="component" value="Unassembled WGS sequence"/>
</dbReference>
<feature type="compositionally biased region" description="Gly residues" evidence="6">
    <location>
        <begin position="289"/>
        <end position="340"/>
    </location>
</feature>
<evidence type="ECO:0000256" key="3">
    <source>
        <dbReference type="ARBA" id="ARBA00023242"/>
    </source>
</evidence>
<evidence type="ECO:0000256" key="4">
    <source>
        <dbReference type="ARBA" id="ARBA00023274"/>
    </source>
</evidence>
<dbReference type="InterPro" id="IPR035979">
    <property type="entry name" value="RBD_domain_sf"/>
</dbReference>
<dbReference type="Pfam" id="PF00076">
    <property type="entry name" value="RRM_1"/>
    <property type="match status" value="1"/>
</dbReference>
<dbReference type="GeneID" id="95976915"/>
<evidence type="ECO:0000256" key="6">
    <source>
        <dbReference type="SAM" id="MobiDB-lite"/>
    </source>
</evidence>
<dbReference type="PROSITE" id="PS50102">
    <property type="entry name" value="RRM"/>
    <property type="match status" value="1"/>
</dbReference>
<evidence type="ECO:0000313" key="9">
    <source>
        <dbReference type="Proteomes" id="UP001562354"/>
    </source>
</evidence>
<dbReference type="RefSeq" id="XP_069199162.1">
    <property type="nucleotide sequence ID" value="XM_069342656.1"/>
</dbReference>